<accession>A0A7E4W7Z6</accession>
<proteinExistence type="predicted"/>
<evidence type="ECO:0000313" key="1">
    <source>
        <dbReference type="Proteomes" id="UP000492821"/>
    </source>
</evidence>
<reference evidence="1" key="1">
    <citation type="journal article" date="2013" name="Genetics">
        <title>The draft genome and transcriptome of Panagrellus redivivus are shaped by the harsh demands of a free-living lifestyle.</title>
        <authorList>
            <person name="Srinivasan J."/>
            <person name="Dillman A.R."/>
            <person name="Macchietto M.G."/>
            <person name="Heikkinen L."/>
            <person name="Lakso M."/>
            <person name="Fracchia K.M."/>
            <person name="Antoshechkin I."/>
            <person name="Mortazavi A."/>
            <person name="Wong G."/>
            <person name="Sternberg P.W."/>
        </authorList>
    </citation>
    <scope>NUCLEOTIDE SEQUENCE [LARGE SCALE GENOMIC DNA]</scope>
    <source>
        <strain evidence="1">MT8872</strain>
    </source>
</reference>
<dbReference type="Proteomes" id="UP000492821">
    <property type="component" value="Unassembled WGS sequence"/>
</dbReference>
<evidence type="ECO:0000313" key="2">
    <source>
        <dbReference type="WBParaSite" id="Pan_g8429.t1"/>
    </source>
</evidence>
<reference evidence="2" key="2">
    <citation type="submission" date="2020-10" db="UniProtKB">
        <authorList>
            <consortium name="WormBaseParasite"/>
        </authorList>
    </citation>
    <scope>IDENTIFICATION</scope>
</reference>
<keyword evidence="1" id="KW-1185">Reference proteome</keyword>
<dbReference type="WBParaSite" id="Pan_g8429.t1">
    <property type="protein sequence ID" value="Pan_g8429.t1"/>
    <property type="gene ID" value="Pan_g8429"/>
</dbReference>
<dbReference type="AlphaFoldDB" id="A0A7E4W7Z6"/>
<protein>
    <submittedName>
        <fullName evidence="2">DUF5597 domain-containing protein</fullName>
    </submittedName>
</protein>
<name>A0A7E4W7Z6_PANRE</name>
<sequence>MPTTRTRRATLGMSVGCTYRLKGLTPEGPGLETENFEGSLDLRRRLCDIGLPGNVKLRPTCGILVFVGKRDRA</sequence>
<organism evidence="1 2">
    <name type="scientific">Panagrellus redivivus</name>
    <name type="common">Microworm</name>
    <dbReference type="NCBI Taxonomy" id="6233"/>
    <lineage>
        <taxon>Eukaryota</taxon>
        <taxon>Metazoa</taxon>
        <taxon>Ecdysozoa</taxon>
        <taxon>Nematoda</taxon>
        <taxon>Chromadorea</taxon>
        <taxon>Rhabditida</taxon>
        <taxon>Tylenchina</taxon>
        <taxon>Panagrolaimomorpha</taxon>
        <taxon>Panagrolaimoidea</taxon>
        <taxon>Panagrolaimidae</taxon>
        <taxon>Panagrellus</taxon>
    </lineage>
</organism>